<name>A0A1H8BF93_9SPHI</name>
<reference evidence="5" key="1">
    <citation type="submission" date="2016-10" db="EMBL/GenBank/DDBJ databases">
        <authorList>
            <person name="Varghese N."/>
            <person name="Submissions S."/>
        </authorList>
    </citation>
    <scope>NUCLEOTIDE SEQUENCE [LARGE SCALE GENOMIC DNA]</scope>
    <source>
        <strain evidence="5">Gh-48</strain>
    </source>
</reference>
<sequence length="389" mass="43000">MNDDKLNQLIAKYLAGECTPSEKQEVERWYDQYDAGNKKYRNNDTDEMQASAERSFEELSKRLSLSTPTRLTQIRPIRPVIKVWLAAASVLLMISFGSYFLFRQYTKPQLTANQLSSPIIPGSNKAILTLPGGKQINLTDAGSGVLAKGGGISITKSANGQLVYTSARQDAPANAGKIEYNTLTTPRGGQFQVILPDGSRVWLNSASSIIYPTAFTGKTRTVKLQGEAYFEVAKNKQKPFIVTANNVDVKVLGTHFNVTAYSDDAATTTTLLEGSVRLSKGSSNTLLTPGLQGIALHNQNNISIQKANIEQVMAWKEGYFVFDDLSIKEVMKIVSRWYDVEVSFRGSVENKKFGGTISRYKKITELLDNMSQSGGIHYQIEGRRILLTN</sequence>
<dbReference type="STRING" id="551995.SAMN05192574_101893"/>
<dbReference type="Proteomes" id="UP000198942">
    <property type="component" value="Unassembled WGS sequence"/>
</dbReference>
<dbReference type="InterPro" id="IPR012373">
    <property type="entry name" value="Ferrdict_sens_TM"/>
</dbReference>
<dbReference type="Gene3D" id="3.55.50.30">
    <property type="match status" value="1"/>
</dbReference>
<evidence type="ECO:0000259" key="2">
    <source>
        <dbReference type="Pfam" id="PF04773"/>
    </source>
</evidence>
<evidence type="ECO:0000313" key="4">
    <source>
        <dbReference type="EMBL" id="SEM81426.1"/>
    </source>
</evidence>
<dbReference type="AlphaFoldDB" id="A0A1H8BF93"/>
<gene>
    <name evidence="4" type="ORF">SAMN05192574_101893</name>
</gene>
<accession>A0A1H8BF93</accession>
<keyword evidence="5" id="KW-1185">Reference proteome</keyword>
<dbReference type="PANTHER" id="PTHR30273">
    <property type="entry name" value="PERIPLASMIC SIGNAL SENSOR AND SIGMA FACTOR ACTIVATOR FECR-RELATED"/>
    <property type="match status" value="1"/>
</dbReference>
<evidence type="ECO:0008006" key="6">
    <source>
        <dbReference type="Google" id="ProtNLM"/>
    </source>
</evidence>
<dbReference type="RefSeq" id="WP_091208128.1">
    <property type="nucleotide sequence ID" value="NZ_FOCL01000001.1"/>
</dbReference>
<dbReference type="EMBL" id="FOCL01000001">
    <property type="protein sequence ID" value="SEM81426.1"/>
    <property type="molecule type" value="Genomic_DNA"/>
</dbReference>
<dbReference type="Pfam" id="PF04773">
    <property type="entry name" value="FecR"/>
    <property type="match status" value="1"/>
</dbReference>
<evidence type="ECO:0000259" key="3">
    <source>
        <dbReference type="Pfam" id="PF16344"/>
    </source>
</evidence>
<dbReference type="Gene3D" id="2.60.120.1440">
    <property type="match status" value="1"/>
</dbReference>
<dbReference type="GO" id="GO:0016989">
    <property type="term" value="F:sigma factor antagonist activity"/>
    <property type="evidence" value="ECO:0007669"/>
    <property type="project" value="TreeGrafter"/>
</dbReference>
<dbReference type="OrthoDB" id="1099963at2"/>
<protein>
    <recommendedName>
        <fullName evidence="6">FecR protein</fullName>
    </recommendedName>
</protein>
<dbReference type="InterPro" id="IPR006860">
    <property type="entry name" value="FecR"/>
</dbReference>
<organism evidence="4 5">
    <name type="scientific">Mucilaginibacter gossypiicola</name>
    <dbReference type="NCBI Taxonomy" id="551995"/>
    <lineage>
        <taxon>Bacteria</taxon>
        <taxon>Pseudomonadati</taxon>
        <taxon>Bacteroidota</taxon>
        <taxon>Sphingobacteriia</taxon>
        <taxon>Sphingobacteriales</taxon>
        <taxon>Sphingobacteriaceae</taxon>
        <taxon>Mucilaginibacter</taxon>
    </lineage>
</organism>
<evidence type="ECO:0000313" key="5">
    <source>
        <dbReference type="Proteomes" id="UP000198942"/>
    </source>
</evidence>
<feature type="domain" description="Protein FecR C-terminal" evidence="3">
    <location>
        <begin position="319"/>
        <end position="386"/>
    </location>
</feature>
<evidence type="ECO:0000256" key="1">
    <source>
        <dbReference type="SAM" id="Phobius"/>
    </source>
</evidence>
<dbReference type="FunFam" id="2.60.120.1440:FF:000001">
    <property type="entry name" value="Putative anti-sigma factor"/>
    <property type="match status" value="1"/>
</dbReference>
<keyword evidence="1" id="KW-1133">Transmembrane helix</keyword>
<dbReference type="InterPro" id="IPR032508">
    <property type="entry name" value="FecR_C"/>
</dbReference>
<feature type="domain" description="FecR protein" evidence="2">
    <location>
        <begin position="182"/>
        <end position="277"/>
    </location>
</feature>
<feature type="transmembrane region" description="Helical" evidence="1">
    <location>
        <begin position="83"/>
        <end position="102"/>
    </location>
</feature>
<keyword evidence="1" id="KW-0812">Transmembrane</keyword>
<proteinExistence type="predicted"/>
<keyword evidence="1" id="KW-0472">Membrane</keyword>
<dbReference type="PANTHER" id="PTHR30273:SF2">
    <property type="entry name" value="PROTEIN FECR"/>
    <property type="match status" value="1"/>
</dbReference>
<dbReference type="Pfam" id="PF16344">
    <property type="entry name" value="FecR_C"/>
    <property type="match status" value="1"/>
</dbReference>